<proteinExistence type="predicted"/>
<dbReference type="AlphaFoldDB" id="A0A6N1AHK3"/>
<gene>
    <name evidence="1" type="ORF">HUE56_08410</name>
</gene>
<keyword evidence="1" id="KW-0614">Plasmid</keyword>
<dbReference type="KEGG" id="aoz:HUE56_08410"/>
<protein>
    <submittedName>
        <fullName evidence="1">Uncharacterized protein</fullName>
    </submittedName>
</protein>
<reference evidence="1 2" key="1">
    <citation type="submission" date="2020-06" db="EMBL/GenBank/DDBJ databases">
        <title>Complete genome of Azosprillum oryzae KACC14407.</title>
        <authorList>
            <person name="Kim M."/>
            <person name="Park Y.-J."/>
            <person name="Shin J.-H."/>
        </authorList>
    </citation>
    <scope>NUCLEOTIDE SEQUENCE [LARGE SCALE GENOMIC DNA]</scope>
    <source>
        <strain evidence="1 2">KACC 14407</strain>
        <plasmid evidence="1 2">unnamed4</plasmid>
    </source>
</reference>
<evidence type="ECO:0000313" key="2">
    <source>
        <dbReference type="Proteomes" id="UP000509702"/>
    </source>
</evidence>
<sequence length="72" mass="8005">MMPVVIITRLQEEFATEPEPAHRTTKIVGCEIFFTSQIESATNYSLAVIIADIKKDISIGARVHSFCAATHR</sequence>
<evidence type="ECO:0000313" key="1">
    <source>
        <dbReference type="EMBL" id="QKS50548.1"/>
    </source>
</evidence>
<dbReference type="RefSeq" id="WP_149199873.1">
    <property type="nucleotide sequence ID" value="NZ_BSOV01000013.1"/>
</dbReference>
<name>A0A6N1AHK3_9PROT</name>
<dbReference type="EMBL" id="CP054618">
    <property type="protein sequence ID" value="QKS50548.1"/>
    <property type="molecule type" value="Genomic_DNA"/>
</dbReference>
<organism evidence="1 2">
    <name type="scientific">Azospirillum oryzae</name>
    <dbReference type="NCBI Taxonomy" id="286727"/>
    <lineage>
        <taxon>Bacteria</taxon>
        <taxon>Pseudomonadati</taxon>
        <taxon>Pseudomonadota</taxon>
        <taxon>Alphaproteobacteria</taxon>
        <taxon>Rhodospirillales</taxon>
        <taxon>Azospirillaceae</taxon>
        <taxon>Azospirillum</taxon>
    </lineage>
</organism>
<dbReference type="Proteomes" id="UP000509702">
    <property type="component" value="Plasmid unnamed4"/>
</dbReference>
<accession>A0A6N1AHK3</accession>
<keyword evidence="2" id="KW-1185">Reference proteome</keyword>
<geneLocation type="plasmid" evidence="1 2">
    <name>unnamed4</name>
</geneLocation>